<dbReference type="AlphaFoldDB" id="A0A3N7GE29"/>
<feature type="region of interest" description="Disordered" evidence="1">
    <location>
        <begin position="387"/>
        <end position="412"/>
    </location>
</feature>
<dbReference type="Proteomes" id="UP000006729">
    <property type="component" value="Chromosome 19"/>
</dbReference>
<feature type="compositionally biased region" description="Low complexity" evidence="1">
    <location>
        <begin position="453"/>
        <end position="464"/>
    </location>
</feature>
<keyword evidence="3" id="KW-1185">Reference proteome</keyword>
<feature type="compositionally biased region" description="Low complexity" evidence="1">
    <location>
        <begin position="531"/>
        <end position="557"/>
    </location>
</feature>
<feature type="compositionally biased region" description="Low complexity" evidence="1">
    <location>
        <begin position="178"/>
        <end position="194"/>
    </location>
</feature>
<feature type="region of interest" description="Disordered" evidence="1">
    <location>
        <begin position="158"/>
        <end position="203"/>
    </location>
</feature>
<feature type="compositionally biased region" description="Polar residues" evidence="1">
    <location>
        <begin position="101"/>
        <end position="110"/>
    </location>
</feature>
<gene>
    <name evidence="2" type="ORF">POPTR_019G105600</name>
</gene>
<feature type="compositionally biased region" description="Low complexity" evidence="1">
    <location>
        <begin position="493"/>
        <end position="514"/>
    </location>
</feature>
<name>A0A3N7GE29_POPTR</name>
<evidence type="ECO:0000256" key="1">
    <source>
        <dbReference type="SAM" id="MobiDB-lite"/>
    </source>
</evidence>
<protein>
    <submittedName>
        <fullName evidence="2">Uncharacterized protein</fullName>
    </submittedName>
</protein>
<evidence type="ECO:0000313" key="2">
    <source>
        <dbReference type="EMBL" id="RQP03711.1"/>
    </source>
</evidence>
<evidence type="ECO:0000313" key="3">
    <source>
        <dbReference type="Proteomes" id="UP000006729"/>
    </source>
</evidence>
<feature type="compositionally biased region" description="Low complexity" evidence="1">
    <location>
        <begin position="292"/>
        <end position="308"/>
    </location>
</feature>
<feature type="region of interest" description="Disordered" evidence="1">
    <location>
        <begin position="101"/>
        <end position="144"/>
    </location>
</feature>
<accession>A0A3N7GE29</accession>
<feature type="compositionally biased region" description="Polar residues" evidence="1">
    <location>
        <begin position="465"/>
        <end position="492"/>
    </location>
</feature>
<feature type="region of interest" description="Disordered" evidence="1">
    <location>
        <begin position="272"/>
        <end position="314"/>
    </location>
</feature>
<feature type="compositionally biased region" description="Basic and acidic residues" evidence="1">
    <location>
        <begin position="46"/>
        <end position="55"/>
    </location>
</feature>
<proteinExistence type="predicted"/>
<feature type="compositionally biased region" description="Polar residues" evidence="1">
    <location>
        <begin position="7"/>
        <end position="20"/>
    </location>
</feature>
<feature type="region of interest" description="Disordered" evidence="1">
    <location>
        <begin position="215"/>
        <end position="258"/>
    </location>
</feature>
<dbReference type="EMBL" id="CM009308">
    <property type="protein sequence ID" value="RQP03711.1"/>
    <property type="molecule type" value="Genomic_DNA"/>
</dbReference>
<dbReference type="InParanoid" id="A0A3N7GE29"/>
<reference evidence="2 3" key="1">
    <citation type="journal article" date="2006" name="Science">
        <title>The genome of black cottonwood, Populus trichocarpa (Torr. &amp; Gray).</title>
        <authorList>
            <person name="Tuskan G.A."/>
            <person name="Difazio S."/>
            <person name="Jansson S."/>
            <person name="Bohlmann J."/>
            <person name="Grigoriev I."/>
            <person name="Hellsten U."/>
            <person name="Putnam N."/>
            <person name="Ralph S."/>
            <person name="Rombauts S."/>
            <person name="Salamov A."/>
            <person name="Schein J."/>
            <person name="Sterck L."/>
            <person name="Aerts A."/>
            <person name="Bhalerao R.R."/>
            <person name="Bhalerao R.P."/>
            <person name="Blaudez D."/>
            <person name="Boerjan W."/>
            <person name="Brun A."/>
            <person name="Brunner A."/>
            <person name="Busov V."/>
            <person name="Campbell M."/>
            <person name="Carlson J."/>
            <person name="Chalot M."/>
            <person name="Chapman J."/>
            <person name="Chen G.L."/>
            <person name="Cooper D."/>
            <person name="Coutinho P.M."/>
            <person name="Couturier J."/>
            <person name="Covert S."/>
            <person name="Cronk Q."/>
            <person name="Cunningham R."/>
            <person name="Davis J."/>
            <person name="Degroeve S."/>
            <person name="Dejardin A."/>
            <person name="Depamphilis C."/>
            <person name="Detter J."/>
            <person name="Dirks B."/>
            <person name="Dubchak I."/>
            <person name="Duplessis S."/>
            <person name="Ehlting J."/>
            <person name="Ellis B."/>
            <person name="Gendler K."/>
            <person name="Goodstein D."/>
            <person name="Gribskov M."/>
            <person name="Grimwood J."/>
            <person name="Groover A."/>
            <person name="Gunter L."/>
            <person name="Hamberger B."/>
            <person name="Heinze B."/>
            <person name="Helariutta Y."/>
            <person name="Henrissat B."/>
            <person name="Holligan D."/>
            <person name="Holt R."/>
            <person name="Huang W."/>
            <person name="Islam-Faridi N."/>
            <person name="Jones S."/>
            <person name="Jones-Rhoades M."/>
            <person name="Jorgensen R."/>
            <person name="Joshi C."/>
            <person name="Kangasjarvi J."/>
            <person name="Karlsson J."/>
            <person name="Kelleher C."/>
            <person name="Kirkpatrick R."/>
            <person name="Kirst M."/>
            <person name="Kohler A."/>
            <person name="Kalluri U."/>
            <person name="Larimer F."/>
            <person name="Leebens-Mack J."/>
            <person name="Leple J.C."/>
            <person name="Locascio P."/>
            <person name="Lou Y."/>
            <person name="Lucas S."/>
            <person name="Martin F."/>
            <person name="Montanini B."/>
            <person name="Napoli C."/>
            <person name="Nelson D.R."/>
            <person name="Nelson C."/>
            <person name="Nieminen K."/>
            <person name="Nilsson O."/>
            <person name="Pereda V."/>
            <person name="Peter G."/>
            <person name="Philippe R."/>
            <person name="Pilate G."/>
            <person name="Poliakov A."/>
            <person name="Razumovskaya J."/>
            <person name="Richardson P."/>
            <person name="Rinaldi C."/>
            <person name="Ritland K."/>
            <person name="Rouze P."/>
            <person name="Ryaboy D."/>
            <person name="Schmutz J."/>
            <person name="Schrader J."/>
            <person name="Segerman B."/>
            <person name="Shin H."/>
            <person name="Siddiqui A."/>
            <person name="Sterky F."/>
            <person name="Terry A."/>
            <person name="Tsai C.J."/>
            <person name="Uberbacher E."/>
            <person name="Unneberg P."/>
            <person name="Vahala J."/>
            <person name="Wall K."/>
            <person name="Wessler S."/>
            <person name="Yang G."/>
            <person name="Yin T."/>
            <person name="Douglas C."/>
            <person name="Marra M."/>
            <person name="Sandberg G."/>
            <person name="Van de Peer Y."/>
            <person name="Rokhsar D."/>
        </authorList>
    </citation>
    <scope>NUCLEOTIDE SEQUENCE [LARGE SCALE GENOMIC DNA]</scope>
    <source>
        <strain evidence="3">cv. Nisqually</strain>
    </source>
</reference>
<feature type="region of interest" description="Disordered" evidence="1">
    <location>
        <begin position="447"/>
        <end position="566"/>
    </location>
</feature>
<feature type="compositionally biased region" description="Low complexity" evidence="1">
    <location>
        <begin position="121"/>
        <end position="137"/>
    </location>
</feature>
<organism evidence="2 3">
    <name type="scientific">Populus trichocarpa</name>
    <name type="common">Western balsam poplar</name>
    <name type="synonym">Populus balsamifera subsp. trichocarpa</name>
    <dbReference type="NCBI Taxonomy" id="3694"/>
    <lineage>
        <taxon>Eukaryota</taxon>
        <taxon>Viridiplantae</taxon>
        <taxon>Streptophyta</taxon>
        <taxon>Embryophyta</taxon>
        <taxon>Tracheophyta</taxon>
        <taxon>Spermatophyta</taxon>
        <taxon>Magnoliopsida</taxon>
        <taxon>eudicotyledons</taxon>
        <taxon>Gunneridae</taxon>
        <taxon>Pentapetalae</taxon>
        <taxon>rosids</taxon>
        <taxon>fabids</taxon>
        <taxon>Malpighiales</taxon>
        <taxon>Salicaceae</taxon>
        <taxon>Saliceae</taxon>
        <taxon>Populus</taxon>
    </lineage>
</organism>
<feature type="compositionally biased region" description="Polar residues" evidence="1">
    <location>
        <begin position="215"/>
        <end position="224"/>
    </location>
</feature>
<feature type="region of interest" description="Disordered" evidence="1">
    <location>
        <begin position="1"/>
        <end position="89"/>
    </location>
</feature>
<feature type="compositionally biased region" description="Low complexity" evidence="1">
    <location>
        <begin position="349"/>
        <end position="361"/>
    </location>
</feature>
<feature type="compositionally biased region" description="Low complexity" evidence="1">
    <location>
        <begin position="235"/>
        <end position="251"/>
    </location>
</feature>
<feature type="region of interest" description="Disordered" evidence="1">
    <location>
        <begin position="332"/>
        <end position="372"/>
    </location>
</feature>
<sequence length="601" mass="66019">MVREAHNTNLYNNNPSSQYHDNLDRNLPYTNYAIESPQDSPLPRNSFRDKRDNKESMNNAESQPSQQLPPLPLTSQIQPSVTPDHQGEKSDLLSTFWDTFNNKQSMNNNASQPSKQPPSQPSQQLPPLSPTSQIQPSVTPDHQGEKADIFSSLWDTFDNKESMNNNASQPPKQPPSQPSQQLLPLPPTSQIQPSVTPDHQGEKSELLSTFWDTFNNKQSMNNNASQPSKQPPSQPSQQLPPLSPTSQIQPSVTPDHQGEKADIFSSLWDTFDNKESMNNNASQPPKQPPSQPSQQLLPLPSTSQIQPSVTPDHQREKADIFPFLWDTFHNKESMNSNASQPSKQPPSQPSKQLLPLPSTSQIQPSVTPDHQREKADIFPSLWDTFHNKESMNNNASQPSKQPPSQPSQQLLPLPSTSQIQPAVTPDHQRERADIFPFLWDAFHNKESMNSNASQPSQQLLPLSPTSEIQPSVTPDIFSSSQTQPSKNNGTKTSTNISDPSASSSSTAGFLISSGTIPPLVETTKPSSLTRPLTAATAKTSSPATLSTTSTSRPSQLPGDTANGDHELKCRSCHNHVKDCCRQSVLAALGPKSSDAIQKGSQ</sequence>